<evidence type="ECO:0000256" key="4">
    <source>
        <dbReference type="SAM" id="MobiDB-lite"/>
    </source>
</evidence>
<dbReference type="PANTHER" id="PTHR33204:SF37">
    <property type="entry name" value="HTH-TYPE TRANSCRIPTIONAL REGULATOR YODB"/>
    <property type="match status" value="1"/>
</dbReference>
<proteinExistence type="predicted"/>
<evidence type="ECO:0000313" key="7">
    <source>
        <dbReference type="Proteomes" id="UP000062788"/>
    </source>
</evidence>
<gene>
    <name evidence="6" type="ORF">WS67_01870</name>
</gene>
<dbReference type="InterPro" id="IPR036388">
    <property type="entry name" value="WH-like_DNA-bd_sf"/>
</dbReference>
<feature type="region of interest" description="Disordered" evidence="4">
    <location>
        <begin position="1"/>
        <end position="21"/>
    </location>
</feature>
<evidence type="ECO:0000313" key="6">
    <source>
        <dbReference type="EMBL" id="KVE24319.1"/>
    </source>
</evidence>
<name>A0A118DM30_9BURK</name>
<reference evidence="6 7" key="1">
    <citation type="submission" date="2015-11" db="EMBL/GenBank/DDBJ databases">
        <title>Expanding the genomic diversity of Burkholderia species for the development of highly accurate diagnostics.</title>
        <authorList>
            <person name="Sahl J."/>
            <person name="Keim P."/>
            <person name="Wagner D."/>
        </authorList>
    </citation>
    <scope>NUCLEOTIDE SEQUENCE [LARGE SCALE GENOMIC DNA]</scope>
    <source>
        <strain evidence="6 7">TSV85</strain>
    </source>
</reference>
<dbReference type="InterPro" id="IPR036390">
    <property type="entry name" value="WH_DNA-bd_sf"/>
</dbReference>
<keyword evidence="2" id="KW-0238">DNA-binding</keyword>
<keyword evidence="3" id="KW-0804">Transcription</keyword>
<dbReference type="AlphaFoldDB" id="A0A118DM30"/>
<protein>
    <submittedName>
        <fullName evidence="6">Transcriptional regulator</fullName>
    </submittedName>
</protein>
<organism evidence="6 7">
    <name type="scientific">Burkholderia singularis</name>
    <dbReference type="NCBI Taxonomy" id="1503053"/>
    <lineage>
        <taxon>Bacteria</taxon>
        <taxon>Pseudomonadati</taxon>
        <taxon>Pseudomonadota</taxon>
        <taxon>Betaproteobacteria</taxon>
        <taxon>Burkholderiales</taxon>
        <taxon>Burkholderiaceae</taxon>
        <taxon>Burkholderia</taxon>
        <taxon>pseudomallei group</taxon>
    </lineage>
</organism>
<evidence type="ECO:0000259" key="5">
    <source>
        <dbReference type="PROSITE" id="PS51118"/>
    </source>
</evidence>
<dbReference type="SUPFAM" id="SSF46785">
    <property type="entry name" value="Winged helix' DNA-binding domain"/>
    <property type="match status" value="1"/>
</dbReference>
<accession>A0A118DM30</accession>
<evidence type="ECO:0000256" key="1">
    <source>
        <dbReference type="ARBA" id="ARBA00023015"/>
    </source>
</evidence>
<evidence type="ECO:0000256" key="3">
    <source>
        <dbReference type="ARBA" id="ARBA00023163"/>
    </source>
</evidence>
<keyword evidence="7" id="KW-1185">Reference proteome</keyword>
<dbReference type="GO" id="GO:0003677">
    <property type="term" value="F:DNA binding"/>
    <property type="evidence" value="ECO:0007669"/>
    <property type="project" value="UniProtKB-KW"/>
</dbReference>
<dbReference type="PROSITE" id="PS51118">
    <property type="entry name" value="HTH_HXLR"/>
    <property type="match status" value="1"/>
</dbReference>
<dbReference type="CDD" id="cd00090">
    <property type="entry name" value="HTH_ARSR"/>
    <property type="match status" value="1"/>
</dbReference>
<dbReference type="Pfam" id="PF01638">
    <property type="entry name" value="HxlR"/>
    <property type="match status" value="1"/>
</dbReference>
<dbReference type="InterPro" id="IPR011991">
    <property type="entry name" value="ArsR-like_HTH"/>
</dbReference>
<sequence length="148" mass="16375">MAMMEKSVLESQQVTGEKPSLLDAPRDGNVYAAQCPTRHVLDRIADKWTVLILALLAHRPLRFNTLLRHIEGLSQKVLSQTLKRLERDGLVARTAYPTMPVSVEYALTPLGQTLAASVWPLIAWAESNIGAVLDARAAYDEQRNVTAV</sequence>
<dbReference type="Gene3D" id="1.10.10.10">
    <property type="entry name" value="Winged helix-like DNA-binding domain superfamily/Winged helix DNA-binding domain"/>
    <property type="match status" value="1"/>
</dbReference>
<dbReference type="GO" id="GO:0006355">
    <property type="term" value="P:regulation of DNA-templated transcription"/>
    <property type="evidence" value="ECO:0007669"/>
    <property type="project" value="UniProtKB-ARBA"/>
</dbReference>
<comment type="caution">
    <text evidence="6">The sequence shown here is derived from an EMBL/GenBank/DDBJ whole genome shotgun (WGS) entry which is preliminary data.</text>
</comment>
<dbReference type="Proteomes" id="UP000062788">
    <property type="component" value="Unassembled WGS sequence"/>
</dbReference>
<keyword evidence="1" id="KW-0805">Transcription regulation</keyword>
<dbReference type="RefSeq" id="WP_059520005.1">
    <property type="nucleotide sequence ID" value="NZ_LOWA01000055.1"/>
</dbReference>
<dbReference type="InterPro" id="IPR002577">
    <property type="entry name" value="HTH_HxlR"/>
</dbReference>
<dbReference type="EMBL" id="LOWA01000055">
    <property type="protein sequence ID" value="KVE24319.1"/>
    <property type="molecule type" value="Genomic_DNA"/>
</dbReference>
<feature type="domain" description="HTH hxlR-type" evidence="5">
    <location>
        <begin position="35"/>
        <end position="133"/>
    </location>
</feature>
<evidence type="ECO:0000256" key="2">
    <source>
        <dbReference type="ARBA" id="ARBA00023125"/>
    </source>
</evidence>
<dbReference type="PANTHER" id="PTHR33204">
    <property type="entry name" value="TRANSCRIPTIONAL REGULATOR, MARR FAMILY"/>
    <property type="match status" value="1"/>
</dbReference>